<dbReference type="InterPro" id="IPR036188">
    <property type="entry name" value="FAD/NAD-bd_sf"/>
</dbReference>
<dbReference type="SUPFAM" id="SSF51905">
    <property type="entry name" value="FAD/NAD(P)-binding domain"/>
    <property type="match status" value="1"/>
</dbReference>
<dbReference type="Pfam" id="PF13454">
    <property type="entry name" value="NAD_binding_9"/>
    <property type="match status" value="1"/>
</dbReference>
<dbReference type="Gene3D" id="3.50.50.60">
    <property type="entry name" value="FAD/NAD(P)-binding domain"/>
    <property type="match status" value="1"/>
</dbReference>
<dbReference type="PANTHER" id="PTHR40254">
    <property type="entry name" value="BLR0577 PROTEIN"/>
    <property type="match status" value="1"/>
</dbReference>
<dbReference type="PANTHER" id="PTHR40254:SF1">
    <property type="entry name" value="BLR0577 PROTEIN"/>
    <property type="match status" value="1"/>
</dbReference>
<dbReference type="RefSeq" id="WP_200970938.1">
    <property type="nucleotide sequence ID" value="NZ_CP065592.1"/>
</dbReference>
<protein>
    <submittedName>
        <fullName evidence="2">FAD/NAD(P)-binding protein</fullName>
    </submittedName>
</protein>
<dbReference type="Proteomes" id="UP000594873">
    <property type="component" value="Chromosome"/>
</dbReference>
<name>A0A7T2GIE2_9SPHN</name>
<dbReference type="EMBL" id="CP065592">
    <property type="protein sequence ID" value="QPQ54411.1"/>
    <property type="molecule type" value="Genomic_DNA"/>
</dbReference>
<evidence type="ECO:0000259" key="1">
    <source>
        <dbReference type="Pfam" id="PF13454"/>
    </source>
</evidence>
<proteinExistence type="predicted"/>
<evidence type="ECO:0000313" key="3">
    <source>
        <dbReference type="Proteomes" id="UP000594873"/>
    </source>
</evidence>
<dbReference type="AlphaFoldDB" id="A0A7T2GIE2"/>
<sequence length="448" mass="48063">MTPHIAIIGGGYSGTLQAINLLALTDARVTLIERDRLARGVAYSTPSAEHLLNVRAAGMSAYPDRPSHFAEWLEAKGLGGPDSFAQRRVYGTYLAEQLDAARREQGTRLSLVTGEAVDVAQEGTQEVVILTDGSRIPADIAILSIGNLAPDVPGFIARAHLPEGVYVADPWAGPILDGLTDKDMVLLIGTGLTAIDAALMLDTGGFRGHILALSRRGLLPRAHVAPASGVPAPDGLVPACLPLLKAVRGSAGTHGWRAAVDSLRPHTQRLWSEATIGERRRFLRHLRPWWDVHRHRIAPEIAARIDGMIAEDRLRVAAGKIVSLAGAEEGADISWRPRHSAEPETLRVRRIVNCTGPQSDITHAPDLLIRNLIASGRIRPDACRIGIDVDAGCRAFDAQGDANATLYAIGPMTKSAWWEIVAVPDLRVQTRALAERMEAAGPFPPAAP</sequence>
<organism evidence="2 3">
    <name type="scientific">Allosphingosinicella flava</name>
    <dbReference type="NCBI Taxonomy" id="2771430"/>
    <lineage>
        <taxon>Bacteria</taxon>
        <taxon>Pseudomonadati</taxon>
        <taxon>Pseudomonadota</taxon>
        <taxon>Alphaproteobacteria</taxon>
        <taxon>Sphingomonadales</taxon>
        <taxon>Sphingomonadaceae</taxon>
        <taxon>Allosphingosinicella</taxon>
    </lineage>
</organism>
<keyword evidence="3" id="KW-1185">Reference proteome</keyword>
<gene>
    <name evidence="2" type="ORF">IC614_08625</name>
</gene>
<accession>A0A7T2GIE2</accession>
<evidence type="ECO:0000313" key="2">
    <source>
        <dbReference type="EMBL" id="QPQ54411.1"/>
    </source>
</evidence>
<feature type="domain" description="FAD-dependent urate hydroxylase HpyO/Asp monooxygenase CreE-like FAD/NAD(P)-binding" evidence="1">
    <location>
        <begin position="6"/>
        <end position="147"/>
    </location>
</feature>
<reference evidence="2 3" key="1">
    <citation type="submission" date="2020-11" db="EMBL/GenBank/DDBJ databases">
        <title>Genome seq and assembly of Sphingosinicella sp.</title>
        <authorList>
            <person name="Chhetri G."/>
        </authorList>
    </citation>
    <scope>NUCLEOTIDE SEQUENCE [LARGE SCALE GENOMIC DNA]</scope>
    <source>
        <strain evidence="2 3">UDD2</strain>
    </source>
</reference>
<dbReference type="KEGG" id="sflv:IC614_08625"/>
<dbReference type="InterPro" id="IPR038732">
    <property type="entry name" value="HpyO/CreE_NAD-binding"/>
</dbReference>
<dbReference type="InterPro" id="IPR052189">
    <property type="entry name" value="L-asp_N-monooxygenase_NS-form"/>
</dbReference>